<evidence type="ECO:0000313" key="8">
    <source>
        <dbReference type="EMBL" id="GAP04615.1"/>
    </source>
</evidence>
<protein>
    <submittedName>
        <fullName evidence="7">Phage infection protein (PIP) family (YhgE)</fullName>
    </submittedName>
    <submittedName>
        <fullName evidence="8">Putative integral membrane protein</fullName>
    </submittedName>
</protein>
<name>A0A3F3H0K9_9LACO</name>
<accession>A0A3F3H0K9</accession>
<keyword evidence="3 5" id="KW-1133">Transmembrane helix</keyword>
<dbReference type="RefSeq" id="WP_059393986.1">
    <property type="nucleotide sequence ID" value="NZ_BOJU01000004.1"/>
</dbReference>
<organism evidence="8">
    <name type="scientific">Fructobacillus tropaeoli</name>
    <dbReference type="NCBI Taxonomy" id="709323"/>
    <lineage>
        <taxon>Bacteria</taxon>
        <taxon>Bacillati</taxon>
        <taxon>Bacillota</taxon>
        <taxon>Bacilli</taxon>
        <taxon>Lactobacillales</taxon>
        <taxon>Lactobacillaceae</taxon>
        <taxon>Fructobacillus</taxon>
    </lineage>
</organism>
<feature type="domain" description="ABC-2 type transporter transmembrane" evidence="6">
    <location>
        <begin position="12"/>
        <end position="337"/>
    </location>
</feature>
<evidence type="ECO:0000259" key="6">
    <source>
        <dbReference type="Pfam" id="PF12698"/>
    </source>
</evidence>
<feature type="transmembrane region" description="Helical" evidence="5">
    <location>
        <begin position="232"/>
        <end position="255"/>
    </location>
</feature>
<evidence type="ECO:0000256" key="5">
    <source>
        <dbReference type="SAM" id="Phobius"/>
    </source>
</evidence>
<evidence type="ECO:0000256" key="1">
    <source>
        <dbReference type="ARBA" id="ARBA00004141"/>
    </source>
</evidence>
<feature type="transmembrane region" description="Helical" evidence="5">
    <location>
        <begin position="175"/>
        <end position="197"/>
    </location>
</feature>
<feature type="transmembrane region" description="Helical" evidence="5">
    <location>
        <begin position="318"/>
        <end position="338"/>
    </location>
</feature>
<dbReference type="EMBL" id="CAUZLT010000004">
    <property type="protein sequence ID" value="CAK1246765.1"/>
    <property type="molecule type" value="Genomic_DNA"/>
</dbReference>
<reference evidence="8" key="1">
    <citation type="journal article" date="2015" name="BMC Genomics">
        <title>Comparative genomics of Fructobacillus spp. and Leuconostoc spp. reveals niche-specific evolution of Fructobacillus spp.</title>
        <authorList>
            <person name="Endo A."/>
            <person name="Tanizawa Y."/>
            <person name="Tanaka N."/>
            <person name="Maeno S."/>
            <person name="Kumar H."/>
            <person name="Shiwa Y."/>
            <person name="Okada S."/>
            <person name="Yoshikawa H."/>
            <person name="Dicks L."/>
            <person name="Nakagawa J."/>
            <person name="Arita M."/>
        </authorList>
    </citation>
    <scope>NUCLEOTIDE SEQUENCE [LARGE SCALE GENOMIC DNA]</scope>
    <source>
        <strain evidence="8">F214-1</strain>
    </source>
</reference>
<comment type="subcellular location">
    <subcellularLocation>
        <location evidence="1">Membrane</location>
        <topology evidence="1">Multi-pass membrane protein</topology>
    </subcellularLocation>
</comment>
<dbReference type="STRING" id="709323.GCA_001047135_01169"/>
<gene>
    <name evidence="8" type="ORF">FTRO_0060720</name>
    <name evidence="7" type="ORF">R53137_KAKDMLNK_01087</name>
</gene>
<sequence length="352" mass="36264">MKSSNKLILGLALGLTVVLGIMMTAFSLPAVKSGINNVPIGVVAQNDATYEKLAKPLSDKGFKVTQYDSEKDVKSAIKERKIYGAFEMSATGDLSLYQATAASAAVAQGLNQIGQGVVTQQKAAAKAQLAPMMAQANDVNTLKALNQKSAAIDAKTLKVVELRAFPKDDPKGTGLAAGALPIALGGWIGAVAIANVIKGKKQKFFAALAFAFVGGLGLVGVIQFGVGTFDGNYWLTSLGAMVGIAATAFFVLGILEVMGNGGLIIAAIMLILLGNPLSGLSSAPEMLPKGWGFFGQLLPPGATGTLLRDIAFFDGNAIALPLTVLLSYVAVGLILFAIGKKSTIVVSETTTD</sequence>
<dbReference type="GO" id="GO:0140359">
    <property type="term" value="F:ABC-type transporter activity"/>
    <property type="evidence" value="ECO:0007669"/>
    <property type="project" value="InterPro"/>
</dbReference>
<evidence type="ECO:0000313" key="7">
    <source>
        <dbReference type="EMBL" id="CAK1246765.1"/>
    </source>
</evidence>
<dbReference type="Proteomes" id="UP001314262">
    <property type="component" value="Unassembled WGS sequence"/>
</dbReference>
<dbReference type="GO" id="GO:0016020">
    <property type="term" value="C:membrane"/>
    <property type="evidence" value="ECO:0007669"/>
    <property type="project" value="UniProtKB-SubCell"/>
</dbReference>
<evidence type="ECO:0000256" key="3">
    <source>
        <dbReference type="ARBA" id="ARBA00022989"/>
    </source>
</evidence>
<dbReference type="EMBL" id="DF968083">
    <property type="protein sequence ID" value="GAP04615.1"/>
    <property type="molecule type" value="Genomic_DNA"/>
</dbReference>
<evidence type="ECO:0000256" key="4">
    <source>
        <dbReference type="ARBA" id="ARBA00023136"/>
    </source>
</evidence>
<evidence type="ECO:0000256" key="2">
    <source>
        <dbReference type="ARBA" id="ARBA00022692"/>
    </source>
</evidence>
<keyword evidence="4 5" id="KW-0472">Membrane</keyword>
<feature type="transmembrane region" description="Helical" evidence="5">
    <location>
        <begin position="262"/>
        <end position="283"/>
    </location>
</feature>
<feature type="transmembrane region" description="Helical" evidence="5">
    <location>
        <begin position="204"/>
        <end position="226"/>
    </location>
</feature>
<evidence type="ECO:0000313" key="9">
    <source>
        <dbReference type="Proteomes" id="UP001314262"/>
    </source>
</evidence>
<dbReference type="AlphaFoldDB" id="A0A3F3H0K9"/>
<keyword evidence="9" id="KW-1185">Reference proteome</keyword>
<dbReference type="Proteomes" id="UP000064514">
    <property type="component" value="Unassembled WGS sequence"/>
</dbReference>
<dbReference type="InterPro" id="IPR013525">
    <property type="entry name" value="ABC2_TM"/>
</dbReference>
<keyword evidence="2 5" id="KW-0812">Transmembrane</keyword>
<reference evidence="7 9" key="2">
    <citation type="submission" date="2023-10" db="EMBL/GenBank/DDBJ databases">
        <authorList>
            <person name="Botero Cardona J."/>
        </authorList>
    </citation>
    <scope>NUCLEOTIDE SEQUENCE [LARGE SCALE GENOMIC DNA]</scope>
    <source>
        <strain evidence="7 9">R-53137</strain>
    </source>
</reference>
<proteinExistence type="predicted"/>
<dbReference type="Pfam" id="PF12698">
    <property type="entry name" value="ABC2_membrane_3"/>
    <property type="match status" value="1"/>
</dbReference>